<dbReference type="PANTHER" id="PTHR16220">
    <property type="entry name" value="WD REPEAT PROTEIN 8-RELATED"/>
    <property type="match status" value="1"/>
</dbReference>
<evidence type="ECO:0000256" key="1">
    <source>
        <dbReference type="SAM" id="MobiDB-lite"/>
    </source>
</evidence>
<name>A0A317XX68_9BASI</name>
<dbReference type="Pfam" id="PF00400">
    <property type="entry name" value="WD40"/>
    <property type="match status" value="1"/>
</dbReference>
<protein>
    <recommendedName>
        <fullName evidence="4">WD40 repeat-like protein</fullName>
    </recommendedName>
</protein>
<feature type="compositionally biased region" description="Low complexity" evidence="1">
    <location>
        <begin position="275"/>
        <end position="285"/>
    </location>
</feature>
<dbReference type="SUPFAM" id="SSF82171">
    <property type="entry name" value="DPP6 N-terminal domain-like"/>
    <property type="match status" value="1"/>
</dbReference>
<dbReference type="GO" id="GO:0005815">
    <property type="term" value="C:microtubule organizing center"/>
    <property type="evidence" value="ECO:0007669"/>
    <property type="project" value="TreeGrafter"/>
</dbReference>
<feature type="region of interest" description="Disordered" evidence="1">
    <location>
        <begin position="259"/>
        <end position="288"/>
    </location>
</feature>
<dbReference type="STRING" id="1882483.A0A317XX68"/>
<dbReference type="InterPro" id="IPR052778">
    <property type="entry name" value="Centrosome-WD_assoc"/>
</dbReference>
<dbReference type="GO" id="GO:1990810">
    <property type="term" value="P:microtubule anchoring at mitotic spindle pole body"/>
    <property type="evidence" value="ECO:0007669"/>
    <property type="project" value="TreeGrafter"/>
</dbReference>
<accession>A0A317XX68</accession>
<dbReference type="Gene3D" id="2.130.10.10">
    <property type="entry name" value="YVTN repeat-like/Quinoprotein amine dehydrogenase"/>
    <property type="match status" value="1"/>
</dbReference>
<dbReference type="EMBL" id="KZ819188">
    <property type="protein sequence ID" value="PWZ02854.1"/>
    <property type="molecule type" value="Genomic_DNA"/>
</dbReference>
<organism evidence="2 3">
    <name type="scientific">Testicularia cyperi</name>
    <dbReference type="NCBI Taxonomy" id="1882483"/>
    <lineage>
        <taxon>Eukaryota</taxon>
        <taxon>Fungi</taxon>
        <taxon>Dikarya</taxon>
        <taxon>Basidiomycota</taxon>
        <taxon>Ustilaginomycotina</taxon>
        <taxon>Ustilaginomycetes</taxon>
        <taxon>Ustilaginales</taxon>
        <taxon>Anthracoideaceae</taxon>
        <taxon>Testicularia</taxon>
    </lineage>
</organism>
<dbReference type="AlphaFoldDB" id="A0A317XX68"/>
<sequence>MDFTSAFRQASTRCLTFSPGSTFIASVTGDDASSIVVRASSTLQVIRTWTLDVSIQELEWSRDGAFILASHPAQQEDGVVFVLSLDPGKEANDGSDEGQGWVARIGAGSEGLSHATWTPPYGPRTLVMFSQNQVRASLYTLSDQTMAAIEGPKIERLIWSNKSPDRFATVLKGAERDHLAIFACKSLGIEDLKVFAVLPKSQEIWKSHGCFPLALNDAQDAIWSPDGTHIAVWEGLLEFKLQIYTPEGQLRATYLVEPESDGHPVTKKGSGSEQARSTAARAAASRSKKDTVELPHIVAGGGLGIREVKWSPSARHLVVGGWDEKLRILEAESWNEVCCYDTAAKSIYATTSSTDTSVYGPLIAWREPASWLEETRARGIVALEHASLPVTPAVLKIDVSRANARVGIKWSEWSPKGNVLAAFNERLPTSLFIYAFTGLDVKGELIKDLRQPYLLSVLQLNSLIRKACWKPGHVGKLGIVCGNQAVYTWELLGATSDTGPRFTARSEAIPIPTESFKATEIQWSLDGQKILLASDELFCCAFEV</sequence>
<dbReference type="InterPro" id="IPR015943">
    <property type="entry name" value="WD40/YVTN_repeat-like_dom_sf"/>
</dbReference>
<proteinExistence type="predicted"/>
<gene>
    <name evidence="2" type="ORF">BCV70DRAFT_7349</name>
</gene>
<dbReference type="InParanoid" id="A0A317XX68"/>
<evidence type="ECO:0000313" key="3">
    <source>
        <dbReference type="Proteomes" id="UP000246740"/>
    </source>
</evidence>
<dbReference type="InterPro" id="IPR001680">
    <property type="entry name" value="WD40_rpt"/>
</dbReference>
<dbReference type="GO" id="GO:1990811">
    <property type="term" value="C:MWP complex"/>
    <property type="evidence" value="ECO:0007669"/>
    <property type="project" value="TreeGrafter"/>
</dbReference>
<evidence type="ECO:0000313" key="2">
    <source>
        <dbReference type="EMBL" id="PWZ02854.1"/>
    </source>
</evidence>
<reference evidence="2 3" key="1">
    <citation type="journal article" date="2018" name="Mol. Biol. Evol.">
        <title>Broad Genomic Sampling Reveals a Smut Pathogenic Ancestry of the Fungal Clade Ustilaginomycotina.</title>
        <authorList>
            <person name="Kijpornyongpan T."/>
            <person name="Mondo S.J."/>
            <person name="Barry K."/>
            <person name="Sandor L."/>
            <person name="Lee J."/>
            <person name="Lipzen A."/>
            <person name="Pangilinan J."/>
            <person name="LaButti K."/>
            <person name="Hainaut M."/>
            <person name="Henrissat B."/>
            <person name="Grigoriev I.V."/>
            <person name="Spatafora J.W."/>
            <person name="Aime M.C."/>
        </authorList>
    </citation>
    <scope>NUCLEOTIDE SEQUENCE [LARGE SCALE GENOMIC DNA]</scope>
    <source>
        <strain evidence="2 3">MCA 3645</strain>
    </source>
</reference>
<evidence type="ECO:0008006" key="4">
    <source>
        <dbReference type="Google" id="ProtNLM"/>
    </source>
</evidence>
<dbReference type="Proteomes" id="UP000246740">
    <property type="component" value="Unassembled WGS sequence"/>
</dbReference>
<keyword evidence="3" id="KW-1185">Reference proteome</keyword>
<dbReference type="PANTHER" id="PTHR16220:SF0">
    <property type="entry name" value="WD REPEAT-CONTAINING PROTEIN WRAP73"/>
    <property type="match status" value="1"/>
</dbReference>
<dbReference type="OrthoDB" id="308690at2759"/>